<accession>A0A1V4I2S1</accession>
<dbReference type="OrthoDB" id="9786526at2"/>
<dbReference type="GO" id="GO:0003700">
    <property type="term" value="F:DNA-binding transcription factor activity"/>
    <property type="evidence" value="ECO:0007669"/>
    <property type="project" value="InterPro"/>
</dbReference>
<dbReference type="CDD" id="cd08473">
    <property type="entry name" value="PBP2_CrgA_like_4"/>
    <property type="match status" value="1"/>
</dbReference>
<name>A0A1V4I2S1_NITVU</name>
<dbReference type="RefSeq" id="WP_079445792.1">
    <property type="nucleotide sequence ID" value="NZ_MWPQ01000010.1"/>
</dbReference>
<dbReference type="SUPFAM" id="SSF46785">
    <property type="entry name" value="Winged helix' DNA-binding domain"/>
    <property type="match status" value="1"/>
</dbReference>
<comment type="caution">
    <text evidence="7">The sequence shown here is derived from an EMBL/GenBank/DDBJ whole genome shotgun (WGS) entry which is preliminary data.</text>
</comment>
<dbReference type="NCBIfam" id="NF011573">
    <property type="entry name" value="PRK14997.1"/>
    <property type="match status" value="1"/>
</dbReference>
<dbReference type="Pfam" id="PF00126">
    <property type="entry name" value="HTH_1"/>
    <property type="match status" value="1"/>
</dbReference>
<dbReference type="PANTHER" id="PTHR30537">
    <property type="entry name" value="HTH-TYPE TRANSCRIPTIONAL REGULATOR"/>
    <property type="match status" value="1"/>
</dbReference>
<sequence>MQDLNDLYFFVQVVDHGGFAAAARALGMPRSRLSRRIAMLEDRLGVRLIQRSTRRFSVTEIGQDYYRHCVAMLVEADAAQELIERSRSKPQGIVRVSCPPPLLYFQVGEMIARFMAECPDVAVHLESTPRRVDLIADGIDIALRVRFPPLENNDLVMRVLAESTQRLVAAPILLKGLSHPLVPADLPKLPSIGWGPPHQHHEWCLDGPDEATALIPYTPRLITEDMVALRFAALRGIGVGQFPAMVVEADLDNGTLVDVLPQWRPRAGIVHAVFSSRRGLLPSVRALLDFLAAEFATLTEANSSVSSRKQIR</sequence>
<evidence type="ECO:0000256" key="5">
    <source>
        <dbReference type="ARBA" id="ARBA00023163"/>
    </source>
</evidence>
<evidence type="ECO:0000256" key="4">
    <source>
        <dbReference type="ARBA" id="ARBA00023125"/>
    </source>
</evidence>
<keyword evidence="4" id="KW-0238">DNA-binding</keyword>
<organism evidence="7 8">
    <name type="scientific">Nitrobacter vulgaris</name>
    <dbReference type="NCBI Taxonomy" id="29421"/>
    <lineage>
        <taxon>Bacteria</taxon>
        <taxon>Pseudomonadati</taxon>
        <taxon>Pseudomonadota</taxon>
        <taxon>Alphaproteobacteria</taxon>
        <taxon>Hyphomicrobiales</taxon>
        <taxon>Nitrobacteraceae</taxon>
        <taxon>Nitrobacter</taxon>
    </lineage>
</organism>
<dbReference type="Gene3D" id="1.10.10.10">
    <property type="entry name" value="Winged helix-like DNA-binding domain superfamily/Winged helix DNA-binding domain"/>
    <property type="match status" value="1"/>
</dbReference>
<dbReference type="FunFam" id="1.10.10.10:FF:000001">
    <property type="entry name" value="LysR family transcriptional regulator"/>
    <property type="match status" value="1"/>
</dbReference>
<keyword evidence="8" id="KW-1185">Reference proteome</keyword>
<dbReference type="InterPro" id="IPR005119">
    <property type="entry name" value="LysR_subst-bd"/>
</dbReference>
<dbReference type="Proteomes" id="UP000189940">
    <property type="component" value="Unassembled WGS sequence"/>
</dbReference>
<gene>
    <name evidence="7" type="ORF">B2M20_03800</name>
</gene>
<evidence type="ECO:0000259" key="6">
    <source>
        <dbReference type="PROSITE" id="PS50931"/>
    </source>
</evidence>
<dbReference type="InterPro" id="IPR000847">
    <property type="entry name" value="LysR_HTH_N"/>
</dbReference>
<evidence type="ECO:0000256" key="1">
    <source>
        <dbReference type="ARBA" id="ARBA00003502"/>
    </source>
</evidence>
<comment type="similarity">
    <text evidence="2">Belongs to the LysR transcriptional regulatory family.</text>
</comment>
<evidence type="ECO:0000256" key="3">
    <source>
        <dbReference type="ARBA" id="ARBA00023015"/>
    </source>
</evidence>
<dbReference type="InterPro" id="IPR036388">
    <property type="entry name" value="WH-like_DNA-bd_sf"/>
</dbReference>
<reference evidence="7 8" key="1">
    <citation type="submission" date="2017-02" db="EMBL/GenBank/DDBJ databases">
        <title>Genome sequence of the nitrite-oxidizing bacterium Nitrobacter vulgaris strain Ab1.</title>
        <authorList>
            <person name="Mellbye B.L."/>
            <person name="Davis E.W."/>
            <person name="Spieck E."/>
            <person name="Chang J.H."/>
            <person name="Bottomley P.J."/>
            <person name="Sayavedra-Soto L.A."/>
        </authorList>
    </citation>
    <scope>NUCLEOTIDE SEQUENCE [LARGE SCALE GENOMIC DNA]</scope>
    <source>
        <strain evidence="7 8">Ab1</strain>
    </source>
</reference>
<protein>
    <submittedName>
        <fullName evidence="7">LysR family transcriptional regulator</fullName>
    </submittedName>
</protein>
<dbReference type="GO" id="GO:0006351">
    <property type="term" value="P:DNA-templated transcription"/>
    <property type="evidence" value="ECO:0007669"/>
    <property type="project" value="TreeGrafter"/>
</dbReference>
<keyword evidence="3" id="KW-0805">Transcription regulation</keyword>
<feature type="domain" description="HTH lysR-type" evidence="6">
    <location>
        <begin position="1"/>
        <end position="59"/>
    </location>
</feature>
<keyword evidence="5" id="KW-0804">Transcription</keyword>
<proteinExistence type="inferred from homology"/>
<dbReference type="PROSITE" id="PS50931">
    <property type="entry name" value="HTH_LYSR"/>
    <property type="match status" value="1"/>
</dbReference>
<comment type="function">
    <text evidence="1">NodD regulates the expression of the nodABCFE genes which encode other nodulation proteins. NodD is also a negative regulator of its own expression. Binds flavonoids as inducers.</text>
</comment>
<dbReference type="InterPro" id="IPR058163">
    <property type="entry name" value="LysR-type_TF_proteobact-type"/>
</dbReference>
<dbReference type="InterPro" id="IPR036390">
    <property type="entry name" value="WH_DNA-bd_sf"/>
</dbReference>
<dbReference type="SUPFAM" id="SSF53850">
    <property type="entry name" value="Periplasmic binding protein-like II"/>
    <property type="match status" value="1"/>
</dbReference>
<evidence type="ECO:0000313" key="8">
    <source>
        <dbReference type="Proteomes" id="UP000189940"/>
    </source>
</evidence>
<dbReference type="AlphaFoldDB" id="A0A1V4I2S1"/>
<evidence type="ECO:0000313" key="7">
    <source>
        <dbReference type="EMBL" id="OPH84122.1"/>
    </source>
</evidence>
<dbReference type="GO" id="GO:0043565">
    <property type="term" value="F:sequence-specific DNA binding"/>
    <property type="evidence" value="ECO:0007669"/>
    <property type="project" value="TreeGrafter"/>
</dbReference>
<evidence type="ECO:0000256" key="2">
    <source>
        <dbReference type="ARBA" id="ARBA00009437"/>
    </source>
</evidence>
<dbReference type="STRING" id="29421.B2M20_03800"/>
<dbReference type="Gene3D" id="3.40.190.290">
    <property type="match status" value="1"/>
</dbReference>
<dbReference type="PANTHER" id="PTHR30537:SF31">
    <property type="entry name" value="TRANSCRIPTIONAL REGULATOR, LYSR FAMILY"/>
    <property type="match status" value="1"/>
</dbReference>
<dbReference type="EMBL" id="MWPQ01000010">
    <property type="protein sequence ID" value="OPH84122.1"/>
    <property type="molecule type" value="Genomic_DNA"/>
</dbReference>
<dbReference type="Pfam" id="PF03466">
    <property type="entry name" value="LysR_substrate"/>
    <property type="match status" value="1"/>
</dbReference>